<evidence type="ECO:0000313" key="10">
    <source>
        <dbReference type="Proteomes" id="UP000507470"/>
    </source>
</evidence>
<keyword evidence="2" id="KW-0479">Metal-binding</keyword>
<evidence type="ECO:0000256" key="2">
    <source>
        <dbReference type="ARBA" id="ARBA00022723"/>
    </source>
</evidence>
<dbReference type="PROSITE" id="PS50002">
    <property type="entry name" value="SH3"/>
    <property type="match status" value="2"/>
</dbReference>
<evidence type="ECO:0000256" key="4">
    <source>
        <dbReference type="ARBA" id="ARBA00022833"/>
    </source>
</evidence>
<evidence type="ECO:0000259" key="8">
    <source>
        <dbReference type="PROSITE" id="PS50199"/>
    </source>
</evidence>
<feature type="domain" description="SH3" evidence="7">
    <location>
        <begin position="31"/>
        <end position="91"/>
    </location>
</feature>
<dbReference type="Proteomes" id="UP000507470">
    <property type="component" value="Unassembled WGS sequence"/>
</dbReference>
<gene>
    <name evidence="9" type="ORF">MCOR_33998</name>
</gene>
<evidence type="ECO:0000313" key="9">
    <source>
        <dbReference type="EMBL" id="CAC5399759.1"/>
    </source>
</evidence>
<keyword evidence="1 5" id="KW-0728">SH3 domain</keyword>
<keyword evidence="10" id="KW-1185">Reference proteome</keyword>
<proteinExistence type="predicted"/>
<accession>A0A6J8CWD4</accession>
<dbReference type="SUPFAM" id="SSF50044">
    <property type="entry name" value="SH3-domain"/>
    <property type="match status" value="2"/>
</dbReference>
<organism evidence="9 10">
    <name type="scientific">Mytilus coruscus</name>
    <name type="common">Sea mussel</name>
    <dbReference type="NCBI Taxonomy" id="42192"/>
    <lineage>
        <taxon>Eukaryota</taxon>
        <taxon>Metazoa</taxon>
        <taxon>Spiralia</taxon>
        <taxon>Lophotrochozoa</taxon>
        <taxon>Mollusca</taxon>
        <taxon>Bivalvia</taxon>
        <taxon>Autobranchia</taxon>
        <taxon>Pteriomorphia</taxon>
        <taxon>Mytilida</taxon>
        <taxon>Mytiloidea</taxon>
        <taxon>Mytilidae</taxon>
        <taxon>Mytilinae</taxon>
        <taxon>Mytilus</taxon>
    </lineage>
</organism>
<dbReference type="Pfam" id="PF00018">
    <property type="entry name" value="SH3_1"/>
    <property type="match status" value="1"/>
</dbReference>
<evidence type="ECO:0000256" key="6">
    <source>
        <dbReference type="PROSITE-ProRule" id="PRU00322"/>
    </source>
</evidence>
<name>A0A6J8CWD4_MYTCO</name>
<dbReference type="GO" id="GO:0008270">
    <property type="term" value="F:zinc ion binding"/>
    <property type="evidence" value="ECO:0007669"/>
    <property type="project" value="UniProtKB-KW"/>
</dbReference>
<dbReference type="EMBL" id="CACVKT020006085">
    <property type="protein sequence ID" value="CAC5399759.1"/>
    <property type="molecule type" value="Genomic_DNA"/>
</dbReference>
<keyword evidence="4" id="KW-0862">Zinc</keyword>
<dbReference type="OrthoDB" id="73680at2759"/>
<keyword evidence="3 6" id="KW-0863">Zinc-finger</keyword>
<feature type="domain" description="SH3" evidence="7">
    <location>
        <begin position="113"/>
        <end position="174"/>
    </location>
</feature>
<dbReference type="InterPro" id="IPR001452">
    <property type="entry name" value="SH3_domain"/>
</dbReference>
<dbReference type="AlphaFoldDB" id="A0A6J8CWD4"/>
<dbReference type="Gene3D" id="2.30.30.40">
    <property type="entry name" value="SH3 Domains"/>
    <property type="match status" value="2"/>
</dbReference>
<dbReference type="PROSITE" id="PS01358">
    <property type="entry name" value="ZF_RANBP2_1"/>
    <property type="match status" value="1"/>
</dbReference>
<evidence type="ECO:0000256" key="5">
    <source>
        <dbReference type="PROSITE-ProRule" id="PRU00192"/>
    </source>
</evidence>
<dbReference type="InterPro" id="IPR036028">
    <property type="entry name" value="SH3-like_dom_sf"/>
</dbReference>
<dbReference type="Pfam" id="PF07653">
    <property type="entry name" value="SH3_2"/>
    <property type="match status" value="1"/>
</dbReference>
<sequence>MWVCAVCYYSNQKKDEECIKCKNDRDCEKVEGWKVVKAFDAFCDEGPTKQLCLKHGEIIRVAKKNNSDWWCGFKNEEWGWFPKMHVVRTRKSQEISIKSNENQTAKKEADSSSTGTLLKVLCDFISESDYDKDNLNVKKGDVVKLIDSREGWHWVEHGNTNGWIQNSLVQPTEITTLKTPAHIATSQNRFDARSEDNAKKGDL</sequence>
<protein>
    <submittedName>
        <fullName evidence="9">ITSN</fullName>
    </submittedName>
</protein>
<dbReference type="SMART" id="SM00326">
    <property type="entry name" value="SH3"/>
    <property type="match status" value="2"/>
</dbReference>
<evidence type="ECO:0000256" key="1">
    <source>
        <dbReference type="ARBA" id="ARBA00022443"/>
    </source>
</evidence>
<evidence type="ECO:0000259" key="7">
    <source>
        <dbReference type="PROSITE" id="PS50002"/>
    </source>
</evidence>
<dbReference type="PROSITE" id="PS50199">
    <property type="entry name" value="ZF_RANBP2_2"/>
    <property type="match status" value="1"/>
</dbReference>
<reference evidence="9 10" key="1">
    <citation type="submission" date="2020-06" db="EMBL/GenBank/DDBJ databases">
        <authorList>
            <person name="Li R."/>
            <person name="Bekaert M."/>
        </authorList>
    </citation>
    <scope>NUCLEOTIDE SEQUENCE [LARGE SCALE GENOMIC DNA]</scope>
    <source>
        <strain evidence="10">wild</strain>
    </source>
</reference>
<dbReference type="InterPro" id="IPR001876">
    <property type="entry name" value="Znf_RanBP2"/>
</dbReference>
<feature type="domain" description="RanBP2-type" evidence="8">
    <location>
        <begin position="1"/>
        <end position="27"/>
    </location>
</feature>
<evidence type="ECO:0000256" key="3">
    <source>
        <dbReference type="ARBA" id="ARBA00022771"/>
    </source>
</evidence>